<dbReference type="PANTHER" id="PTHR43394">
    <property type="entry name" value="ATP-DEPENDENT PERMEASE MDL1, MITOCHONDRIAL"/>
    <property type="match status" value="1"/>
</dbReference>
<feature type="domain" description="ABC transmembrane type-1" evidence="9">
    <location>
        <begin position="24"/>
        <end position="308"/>
    </location>
</feature>
<dbReference type="InterPro" id="IPR036640">
    <property type="entry name" value="ABC1_TM_sf"/>
</dbReference>
<proteinExistence type="predicted"/>
<dbReference type="GO" id="GO:0015421">
    <property type="term" value="F:ABC-type oligopeptide transporter activity"/>
    <property type="evidence" value="ECO:0007669"/>
    <property type="project" value="TreeGrafter"/>
</dbReference>
<keyword evidence="2 7" id="KW-0812">Transmembrane</keyword>
<keyword evidence="5 7" id="KW-1133">Transmembrane helix</keyword>
<dbReference type="Pfam" id="PF00664">
    <property type="entry name" value="ABC_membrane"/>
    <property type="match status" value="1"/>
</dbReference>
<dbReference type="SUPFAM" id="SSF90123">
    <property type="entry name" value="ABC transporter transmembrane region"/>
    <property type="match status" value="1"/>
</dbReference>
<evidence type="ECO:0000256" key="1">
    <source>
        <dbReference type="ARBA" id="ARBA00004651"/>
    </source>
</evidence>
<dbReference type="EMBL" id="CP036170">
    <property type="protein sequence ID" value="QBF74288.1"/>
    <property type="molecule type" value="Genomic_DNA"/>
</dbReference>
<dbReference type="PROSITE" id="PS50929">
    <property type="entry name" value="ABC_TM1F"/>
    <property type="match status" value="1"/>
</dbReference>
<evidence type="ECO:0000259" key="9">
    <source>
        <dbReference type="PROSITE" id="PS50929"/>
    </source>
</evidence>
<dbReference type="InterPro" id="IPR011527">
    <property type="entry name" value="ABC1_TM_dom"/>
</dbReference>
<evidence type="ECO:0000256" key="4">
    <source>
        <dbReference type="ARBA" id="ARBA00022840"/>
    </source>
</evidence>
<dbReference type="InterPro" id="IPR017871">
    <property type="entry name" value="ABC_transporter-like_CS"/>
</dbReference>
<reference evidence="10 11" key="1">
    <citation type="journal article" date="2019" name="Appl. Environ. Microbiol.">
        <title>Clostridium scindens ATCC 35704: integration of nutritional requirements, the complete genome sequence, and global transcriptional responses to bile acids.</title>
        <authorList>
            <person name="Devendran S."/>
            <person name="Shrestha R."/>
            <person name="Alves J.M.P."/>
            <person name="Wolf P.G."/>
            <person name="Ly L."/>
            <person name="Hernandez A.G."/>
            <person name="Mendez-Garcia C."/>
            <person name="Inboden A."/>
            <person name="Wiley J."/>
            <person name="Paul O."/>
            <person name="Allen A."/>
            <person name="Springer E."/>
            <person name="Wright C.L."/>
            <person name="Fields C.J."/>
            <person name="Daniel S.L."/>
            <person name="Ridlon J.M."/>
        </authorList>
    </citation>
    <scope>NUCLEOTIDE SEQUENCE [LARGE SCALE GENOMIC DNA]</scope>
    <source>
        <strain evidence="10 11">ATCC 35704</strain>
    </source>
</reference>
<evidence type="ECO:0000313" key="11">
    <source>
        <dbReference type="Proteomes" id="UP000289664"/>
    </source>
</evidence>
<evidence type="ECO:0000256" key="3">
    <source>
        <dbReference type="ARBA" id="ARBA00022741"/>
    </source>
</evidence>
<sequence length="550" mass="60701">MKVKKLGLIQVTQNVMKLNKLLSLGIIITVVGAVISALLPPLVLEQIINLLTSGSTVTIPLAISYFVLLALTSILDSLRESLLVVFGQKITHGLRSTLCEKFSNLPADMFVKQEPGAVVSRFVNDVDTVESLFTSGIISMFADACKVISIFAILFIKNKGLALVLLLLTPLIFLFTRMVQKRMLAAQIDNRIAVEKATNHVPETIKSIRTIHSLRKEKYMCEVYDKHIQDSYNAVEKTNFYDAVYSPIILIINAFVVAVVMLLSATGVPGIQSFFGMSVGTAVAVINYISSIFGPLESIGMEIQTIQSAVAGVHRIDEFLSLDERFETDENIDLNMLMESNRACVELQNVTFGYEPNSTILNNLSLTINTGEQITLSGRTGAGKSTIFKLLLGQYKADSGNVFIYGQDASKLPDNIKRKFFGYVEQHFRMIPGTVLEQITLFDESINREMAEKAAITVGLHSTICKLEKGYNTPCTSSLFSQGQWQLLSIARAIASEPKLLLLDEITANLDADTEQSVLKVLKRASENRTVISISHRLYQQTGGRQIAIK</sequence>
<evidence type="ECO:0000256" key="2">
    <source>
        <dbReference type="ARBA" id="ARBA00022692"/>
    </source>
</evidence>
<dbReference type="PROSITE" id="PS00211">
    <property type="entry name" value="ABC_TRANSPORTER_1"/>
    <property type="match status" value="1"/>
</dbReference>
<dbReference type="InterPro" id="IPR003439">
    <property type="entry name" value="ABC_transporter-like_ATP-bd"/>
</dbReference>
<dbReference type="AlphaFoldDB" id="A0A494WM66"/>
<dbReference type="GO" id="GO:0005524">
    <property type="term" value="F:ATP binding"/>
    <property type="evidence" value="ECO:0007669"/>
    <property type="project" value="UniProtKB-KW"/>
</dbReference>
<dbReference type="Pfam" id="PF00005">
    <property type="entry name" value="ABC_tran"/>
    <property type="match status" value="1"/>
</dbReference>
<feature type="transmembrane region" description="Helical" evidence="7">
    <location>
        <begin position="21"/>
        <end position="44"/>
    </location>
</feature>
<accession>A0A494WM66</accession>
<evidence type="ECO:0000256" key="5">
    <source>
        <dbReference type="ARBA" id="ARBA00022989"/>
    </source>
</evidence>
<dbReference type="PROSITE" id="PS50893">
    <property type="entry name" value="ABC_TRANSPORTER_2"/>
    <property type="match status" value="1"/>
</dbReference>
<comment type="subcellular location">
    <subcellularLocation>
        <location evidence="1">Cell membrane</location>
        <topology evidence="1">Multi-pass membrane protein</topology>
    </subcellularLocation>
</comment>
<dbReference type="GO" id="GO:0005886">
    <property type="term" value="C:plasma membrane"/>
    <property type="evidence" value="ECO:0007669"/>
    <property type="project" value="UniProtKB-SubCell"/>
</dbReference>
<dbReference type="InterPro" id="IPR027417">
    <property type="entry name" value="P-loop_NTPase"/>
</dbReference>
<dbReference type="Gene3D" id="1.20.1560.10">
    <property type="entry name" value="ABC transporter type 1, transmembrane domain"/>
    <property type="match status" value="1"/>
</dbReference>
<dbReference type="KEGG" id="csci:HDCHBGLK_01685"/>
<dbReference type="Gene3D" id="3.40.50.300">
    <property type="entry name" value="P-loop containing nucleotide triphosphate hydrolases"/>
    <property type="match status" value="1"/>
</dbReference>
<dbReference type="Proteomes" id="UP000289664">
    <property type="component" value="Chromosome"/>
</dbReference>
<feature type="transmembrane region" description="Helical" evidence="7">
    <location>
        <begin position="161"/>
        <end position="179"/>
    </location>
</feature>
<gene>
    <name evidence="10" type="ORF">HDCHBGLK_01685</name>
</gene>
<evidence type="ECO:0000256" key="7">
    <source>
        <dbReference type="SAM" id="Phobius"/>
    </source>
</evidence>
<name>A0A494WM66_CLOS5</name>
<evidence type="ECO:0000256" key="6">
    <source>
        <dbReference type="ARBA" id="ARBA00023136"/>
    </source>
</evidence>
<feature type="transmembrane region" description="Helical" evidence="7">
    <location>
        <begin position="244"/>
        <end position="265"/>
    </location>
</feature>
<dbReference type="SUPFAM" id="SSF52540">
    <property type="entry name" value="P-loop containing nucleoside triphosphate hydrolases"/>
    <property type="match status" value="1"/>
</dbReference>
<organism evidence="10 11">
    <name type="scientific">Clostridium scindens (strain ATCC 35704 / DSM 5676 / VPI 13733 / 19)</name>
    <dbReference type="NCBI Taxonomy" id="411468"/>
    <lineage>
        <taxon>Bacteria</taxon>
        <taxon>Bacillati</taxon>
        <taxon>Bacillota</taxon>
        <taxon>Clostridia</taxon>
        <taxon>Lachnospirales</taxon>
        <taxon>Lachnospiraceae</taxon>
    </lineage>
</organism>
<dbReference type="InterPro" id="IPR003593">
    <property type="entry name" value="AAA+_ATPase"/>
</dbReference>
<feature type="domain" description="ABC transporter" evidence="8">
    <location>
        <begin position="345"/>
        <end position="549"/>
    </location>
</feature>
<evidence type="ECO:0000313" key="10">
    <source>
        <dbReference type="EMBL" id="QBF74288.1"/>
    </source>
</evidence>
<keyword evidence="3" id="KW-0547">Nucleotide-binding</keyword>
<keyword evidence="6 7" id="KW-0472">Membrane</keyword>
<feature type="transmembrane region" description="Helical" evidence="7">
    <location>
        <begin position="50"/>
        <end position="71"/>
    </location>
</feature>
<keyword evidence="4 10" id="KW-0067">ATP-binding</keyword>
<feature type="transmembrane region" description="Helical" evidence="7">
    <location>
        <begin position="271"/>
        <end position="289"/>
    </location>
</feature>
<evidence type="ECO:0000259" key="8">
    <source>
        <dbReference type="PROSITE" id="PS50893"/>
    </source>
</evidence>
<dbReference type="PANTHER" id="PTHR43394:SF1">
    <property type="entry name" value="ATP-BINDING CASSETTE SUB-FAMILY B MEMBER 10, MITOCHONDRIAL"/>
    <property type="match status" value="1"/>
</dbReference>
<dbReference type="SMART" id="SM00382">
    <property type="entry name" value="AAA"/>
    <property type="match status" value="1"/>
</dbReference>
<protein>
    <submittedName>
        <fullName evidence="10">Putative ABC transporter ATP-binding protein</fullName>
    </submittedName>
</protein>
<dbReference type="GO" id="GO:0016887">
    <property type="term" value="F:ATP hydrolysis activity"/>
    <property type="evidence" value="ECO:0007669"/>
    <property type="project" value="InterPro"/>
</dbReference>
<keyword evidence="11" id="KW-1185">Reference proteome</keyword>
<dbReference type="InterPro" id="IPR039421">
    <property type="entry name" value="Type_1_exporter"/>
</dbReference>